<accession>A0AAV4URJ4</accession>
<name>A0AAV4URJ4_CAEEX</name>
<evidence type="ECO:0000313" key="2">
    <source>
        <dbReference type="Proteomes" id="UP001054945"/>
    </source>
</evidence>
<protein>
    <recommendedName>
        <fullName evidence="3">Ycf15</fullName>
    </recommendedName>
</protein>
<evidence type="ECO:0000313" key="1">
    <source>
        <dbReference type="EMBL" id="GIY60521.1"/>
    </source>
</evidence>
<dbReference type="EMBL" id="BPLR01013335">
    <property type="protein sequence ID" value="GIY60521.1"/>
    <property type="molecule type" value="Genomic_DNA"/>
</dbReference>
<gene>
    <name evidence="1" type="ORF">CEXT_348261</name>
</gene>
<sequence>MLPLFSKTENASEQIQRHQNCYKTRRKQEIFLLPFPNNPRQATSSAVLCLRHTSFVADRRGIRSYMLSRSVSMKRPILHISPSEFWI</sequence>
<proteinExistence type="predicted"/>
<evidence type="ECO:0008006" key="3">
    <source>
        <dbReference type="Google" id="ProtNLM"/>
    </source>
</evidence>
<organism evidence="1 2">
    <name type="scientific">Caerostris extrusa</name>
    <name type="common">Bark spider</name>
    <name type="synonym">Caerostris bankana</name>
    <dbReference type="NCBI Taxonomy" id="172846"/>
    <lineage>
        <taxon>Eukaryota</taxon>
        <taxon>Metazoa</taxon>
        <taxon>Ecdysozoa</taxon>
        <taxon>Arthropoda</taxon>
        <taxon>Chelicerata</taxon>
        <taxon>Arachnida</taxon>
        <taxon>Araneae</taxon>
        <taxon>Araneomorphae</taxon>
        <taxon>Entelegynae</taxon>
        <taxon>Araneoidea</taxon>
        <taxon>Araneidae</taxon>
        <taxon>Caerostris</taxon>
    </lineage>
</organism>
<reference evidence="1 2" key="1">
    <citation type="submission" date="2021-06" db="EMBL/GenBank/DDBJ databases">
        <title>Caerostris extrusa draft genome.</title>
        <authorList>
            <person name="Kono N."/>
            <person name="Arakawa K."/>
        </authorList>
    </citation>
    <scope>NUCLEOTIDE SEQUENCE [LARGE SCALE GENOMIC DNA]</scope>
</reference>
<dbReference type="Proteomes" id="UP001054945">
    <property type="component" value="Unassembled WGS sequence"/>
</dbReference>
<keyword evidence="2" id="KW-1185">Reference proteome</keyword>
<comment type="caution">
    <text evidence="1">The sequence shown here is derived from an EMBL/GenBank/DDBJ whole genome shotgun (WGS) entry which is preliminary data.</text>
</comment>
<dbReference type="AlphaFoldDB" id="A0AAV4URJ4"/>